<reference evidence="1 2" key="1">
    <citation type="submission" date="2019-04" db="EMBL/GenBank/DDBJ databases">
        <title>Flavobacterium sp. nov. isolated from construction timber.</title>
        <authorList>
            <person name="Lin S.-Y."/>
            <person name="Chang C.-T."/>
            <person name="Young C.-C."/>
        </authorList>
    </citation>
    <scope>NUCLEOTIDE SEQUENCE [LARGE SCALE GENOMIC DNA]</scope>
    <source>
        <strain evidence="1 2">CC-CTC003</strain>
    </source>
</reference>
<sequence length="350" mass="41580">MKNRNYIHLFANCLITKGISRSVICDLQRSKYVLIPNSFADLFSKQRYYNLKEAPRIFDQENLSIFHEYVAVLKDHNFIFSCSKKELKRFPQLQLKFEYPAKITNAIIDFDKNSNTTIKDIIQYFLIPYNCRHIQIRCFEDMDSIFFDTLITEINHCFIKSVEFIIKDSFEQDYTQIMKWVENNRKIKSLVLHSSQENKVIQKENYGFGIVVTTRQKITSESHCGIIHPDYFNITIESYTESLCYNSCLNRKISIDKSGNIKNCPSMKQSFGNIKSIKTLDSIIENPDFNKYWTISKDKIETCMYCEFRYICIDCRAYLETPENIYSKPQKCGYDPFTNKWKWDYESFTK</sequence>
<dbReference type="AlphaFoldDB" id="A0A4S3ZZV9"/>
<name>A0A4S3ZZV9_9FLAO</name>
<protein>
    <submittedName>
        <fullName evidence="1">Grasp-with-spasm system SPASM domain peptide maturase</fullName>
    </submittedName>
</protein>
<dbReference type="NCBIfam" id="TIGR04193">
    <property type="entry name" value="SPASM_w_grasp"/>
    <property type="match status" value="1"/>
</dbReference>
<dbReference type="InterPro" id="IPR058240">
    <property type="entry name" value="rSAM_sf"/>
</dbReference>
<evidence type="ECO:0000313" key="2">
    <source>
        <dbReference type="Proteomes" id="UP000307507"/>
    </source>
</evidence>
<comment type="caution">
    <text evidence="1">The sequence shown here is derived from an EMBL/GenBank/DDBJ whole genome shotgun (WGS) entry which is preliminary data.</text>
</comment>
<evidence type="ECO:0000313" key="1">
    <source>
        <dbReference type="EMBL" id="THF51402.1"/>
    </source>
</evidence>
<dbReference type="Proteomes" id="UP000307507">
    <property type="component" value="Unassembled WGS sequence"/>
</dbReference>
<dbReference type="EMBL" id="SSNZ01000002">
    <property type="protein sequence ID" value="THF51402.1"/>
    <property type="molecule type" value="Genomic_DNA"/>
</dbReference>
<proteinExistence type="predicted"/>
<dbReference type="OrthoDB" id="1073749at2"/>
<dbReference type="RefSeq" id="WP_136402387.1">
    <property type="nucleotide sequence ID" value="NZ_SSNZ01000002.1"/>
</dbReference>
<accession>A0A4S3ZZV9</accession>
<keyword evidence="2" id="KW-1185">Reference proteome</keyword>
<dbReference type="InterPro" id="IPR026497">
    <property type="entry name" value="GRASP-with-SPASM"/>
</dbReference>
<gene>
    <name evidence="1" type="primary">gwsS</name>
    <name evidence="1" type="ORF">E6C50_06465</name>
</gene>
<organism evidence="1 2">
    <name type="scientific">Flavobacterium supellecticarium</name>
    <dbReference type="NCBI Taxonomy" id="2565924"/>
    <lineage>
        <taxon>Bacteria</taxon>
        <taxon>Pseudomonadati</taxon>
        <taxon>Bacteroidota</taxon>
        <taxon>Flavobacteriia</taxon>
        <taxon>Flavobacteriales</taxon>
        <taxon>Flavobacteriaceae</taxon>
        <taxon>Flavobacterium</taxon>
    </lineage>
</organism>
<dbReference type="SUPFAM" id="SSF102114">
    <property type="entry name" value="Radical SAM enzymes"/>
    <property type="match status" value="1"/>
</dbReference>